<dbReference type="Proteomes" id="UP000761411">
    <property type="component" value="Unassembled WGS sequence"/>
</dbReference>
<accession>A0A944CMG8</accession>
<dbReference type="AlphaFoldDB" id="A0A944CMG8"/>
<keyword evidence="3" id="KW-1185">Reference proteome</keyword>
<protein>
    <submittedName>
        <fullName evidence="2">IDEAL domain-containing protein</fullName>
    </submittedName>
</protein>
<gene>
    <name evidence="2" type="ORF">DYI25_14960</name>
</gene>
<evidence type="ECO:0000313" key="3">
    <source>
        <dbReference type="Proteomes" id="UP000761411"/>
    </source>
</evidence>
<organism evidence="2 3">
    <name type="scientific">Mesobacillus boroniphilus</name>
    <dbReference type="NCBI Taxonomy" id="308892"/>
    <lineage>
        <taxon>Bacteria</taxon>
        <taxon>Bacillati</taxon>
        <taxon>Bacillota</taxon>
        <taxon>Bacilli</taxon>
        <taxon>Bacillales</taxon>
        <taxon>Bacillaceae</taxon>
        <taxon>Mesobacillus</taxon>
    </lineage>
</organism>
<comment type="caution">
    <text evidence="2">The sequence shown here is derived from an EMBL/GenBank/DDBJ whole genome shotgun (WGS) entry which is preliminary data.</text>
</comment>
<dbReference type="RefSeq" id="WP_213370290.1">
    <property type="nucleotide sequence ID" value="NZ_QTKX01000002.1"/>
</dbReference>
<dbReference type="InterPro" id="IPR014957">
    <property type="entry name" value="IDEAL_dom"/>
</dbReference>
<sequence>MSNDKKPNYYKKDMDANVNLYLDAINEFDNTDAILNRATTRYTEPAEKIIEKVQKEFLEKRRKSEIDQALANRDEERFMLLTSKNWKDAF</sequence>
<reference evidence="2 3" key="1">
    <citation type="journal article" date="2021" name="Microorganisms">
        <title>Bacterial Dimethylsulfoniopropionate Biosynthesis in the East China Sea.</title>
        <authorList>
            <person name="Liu J."/>
            <person name="Zhang Y."/>
            <person name="Liu J."/>
            <person name="Zhong H."/>
            <person name="Williams B.T."/>
            <person name="Zheng Y."/>
            <person name="Curson A.R.J."/>
            <person name="Sun C."/>
            <person name="Sun H."/>
            <person name="Song D."/>
            <person name="Wagner Mackenzie B."/>
            <person name="Bermejo Martinez A."/>
            <person name="Todd J.D."/>
            <person name="Zhang X.H."/>
        </authorList>
    </citation>
    <scope>NUCLEOTIDE SEQUENCE [LARGE SCALE GENOMIC DNA]</scope>
    <source>
        <strain evidence="2 3">ESS08</strain>
    </source>
</reference>
<proteinExistence type="predicted"/>
<dbReference type="Gene3D" id="4.10.810.10">
    <property type="entry name" value="Virus Scaffolding Protein, Chain A"/>
    <property type="match status" value="1"/>
</dbReference>
<dbReference type="Pfam" id="PF08858">
    <property type="entry name" value="IDEAL"/>
    <property type="match status" value="1"/>
</dbReference>
<evidence type="ECO:0000313" key="2">
    <source>
        <dbReference type="EMBL" id="MBS8265725.1"/>
    </source>
</evidence>
<dbReference type="InterPro" id="IPR027393">
    <property type="entry name" value="Virus_scaffolding_prot_C"/>
</dbReference>
<evidence type="ECO:0000259" key="1">
    <source>
        <dbReference type="Pfam" id="PF08858"/>
    </source>
</evidence>
<feature type="domain" description="IDEAL" evidence="1">
    <location>
        <begin position="49"/>
        <end position="84"/>
    </location>
</feature>
<dbReference type="EMBL" id="QTKX01000002">
    <property type="protein sequence ID" value="MBS8265725.1"/>
    <property type="molecule type" value="Genomic_DNA"/>
</dbReference>
<name>A0A944CMG8_9BACI</name>